<dbReference type="GO" id="GO:0004674">
    <property type="term" value="F:protein serine/threonine kinase activity"/>
    <property type="evidence" value="ECO:0007669"/>
    <property type="project" value="UniProtKB-KW"/>
</dbReference>
<dbReference type="EMBL" id="SRID01000002">
    <property type="protein sequence ID" value="TGB19369.1"/>
    <property type="molecule type" value="Genomic_DNA"/>
</dbReference>
<evidence type="ECO:0000256" key="1">
    <source>
        <dbReference type="ARBA" id="ARBA00022527"/>
    </source>
</evidence>
<feature type="domain" description="Histidine kinase/HSP90-like ATPase" evidence="2">
    <location>
        <begin position="26"/>
        <end position="126"/>
    </location>
</feature>
<accession>A0A4Z0HJP6</accession>
<keyword evidence="3" id="KW-0547">Nucleotide-binding</keyword>
<dbReference type="AlphaFoldDB" id="A0A4Z0HJP6"/>
<sequence>MKITSALTAPSAPPELPLHAYSLTGPSSPTMAGLARLFLANLLLSAGVAEKPVEAAKLCVTELVANAHKHTATTVITVEALLAAGRLTVHVHDDMPEGVVVPQANESDIPEHGRGLRLVSRYADLWGTTIYGRAAPERKSVWFLLDSVANGRADDEY</sequence>
<reference evidence="3 4" key="1">
    <citation type="submission" date="2019-03" db="EMBL/GenBank/DDBJ databases">
        <authorList>
            <person name="Gonzalez-Pimentel J.L."/>
        </authorList>
    </citation>
    <scope>NUCLEOTIDE SEQUENCE [LARGE SCALE GENOMIC DNA]</scope>
    <source>
        <strain evidence="3 4">JCM 31289</strain>
    </source>
</reference>
<protein>
    <submittedName>
        <fullName evidence="3">ATP-binding protein</fullName>
    </submittedName>
</protein>
<dbReference type="Pfam" id="PF13581">
    <property type="entry name" value="HATPase_c_2"/>
    <property type="match status" value="1"/>
</dbReference>
<dbReference type="PANTHER" id="PTHR35526:SF3">
    <property type="entry name" value="ANTI-SIGMA-F FACTOR RSBW"/>
    <property type="match status" value="1"/>
</dbReference>
<dbReference type="OrthoDB" id="3871846at2"/>
<dbReference type="GO" id="GO:0005524">
    <property type="term" value="F:ATP binding"/>
    <property type="evidence" value="ECO:0007669"/>
    <property type="project" value="UniProtKB-KW"/>
</dbReference>
<dbReference type="InterPro" id="IPR050267">
    <property type="entry name" value="Anti-sigma-factor_SerPK"/>
</dbReference>
<dbReference type="RefSeq" id="WP_135336876.1">
    <property type="nucleotide sequence ID" value="NZ_JBHLTX010000035.1"/>
</dbReference>
<evidence type="ECO:0000313" key="3">
    <source>
        <dbReference type="EMBL" id="TGB19369.1"/>
    </source>
</evidence>
<keyword evidence="4" id="KW-1185">Reference proteome</keyword>
<organism evidence="3 4">
    <name type="scientific">Streptomyces palmae</name>
    <dbReference type="NCBI Taxonomy" id="1701085"/>
    <lineage>
        <taxon>Bacteria</taxon>
        <taxon>Bacillati</taxon>
        <taxon>Actinomycetota</taxon>
        <taxon>Actinomycetes</taxon>
        <taxon>Kitasatosporales</taxon>
        <taxon>Streptomycetaceae</taxon>
        <taxon>Streptomyces</taxon>
    </lineage>
</organism>
<dbReference type="CDD" id="cd16936">
    <property type="entry name" value="HATPase_RsbW-like"/>
    <property type="match status" value="1"/>
</dbReference>
<evidence type="ECO:0000259" key="2">
    <source>
        <dbReference type="Pfam" id="PF13581"/>
    </source>
</evidence>
<keyword evidence="1" id="KW-0418">Kinase</keyword>
<dbReference type="InterPro" id="IPR036890">
    <property type="entry name" value="HATPase_C_sf"/>
</dbReference>
<dbReference type="InterPro" id="IPR003594">
    <property type="entry name" value="HATPase_dom"/>
</dbReference>
<dbReference type="Gene3D" id="3.30.565.10">
    <property type="entry name" value="Histidine kinase-like ATPase, C-terminal domain"/>
    <property type="match status" value="1"/>
</dbReference>
<keyword evidence="3" id="KW-0067">ATP-binding</keyword>
<dbReference type="SUPFAM" id="SSF55874">
    <property type="entry name" value="ATPase domain of HSP90 chaperone/DNA topoisomerase II/histidine kinase"/>
    <property type="match status" value="1"/>
</dbReference>
<proteinExistence type="predicted"/>
<keyword evidence="1" id="KW-0808">Transferase</keyword>
<keyword evidence="1" id="KW-0723">Serine/threonine-protein kinase</keyword>
<comment type="caution">
    <text evidence="3">The sequence shown here is derived from an EMBL/GenBank/DDBJ whole genome shotgun (WGS) entry which is preliminary data.</text>
</comment>
<gene>
    <name evidence="3" type="ORF">E4099_00615</name>
</gene>
<evidence type="ECO:0000313" key="4">
    <source>
        <dbReference type="Proteomes" id="UP000297948"/>
    </source>
</evidence>
<name>A0A4Z0HJP6_9ACTN</name>
<dbReference type="PANTHER" id="PTHR35526">
    <property type="entry name" value="ANTI-SIGMA-F FACTOR RSBW-RELATED"/>
    <property type="match status" value="1"/>
</dbReference>
<dbReference type="Proteomes" id="UP000297948">
    <property type="component" value="Unassembled WGS sequence"/>
</dbReference>